<dbReference type="GO" id="GO:0016226">
    <property type="term" value="P:iron-sulfur cluster assembly"/>
    <property type="evidence" value="ECO:0007669"/>
    <property type="project" value="InterPro"/>
</dbReference>
<keyword evidence="8" id="KW-0560">Oxidoreductase</keyword>
<evidence type="ECO:0000256" key="11">
    <source>
        <dbReference type="ARBA" id="ARBA00023128"/>
    </source>
</evidence>
<comment type="similarity">
    <text evidence="2">Belongs to the frataxin family.</text>
</comment>
<dbReference type="EC" id="1.16.3.1" evidence="3"/>
<dbReference type="GO" id="GO:0006826">
    <property type="term" value="P:iron ion transport"/>
    <property type="evidence" value="ECO:0007669"/>
    <property type="project" value="UniProtKB-KW"/>
</dbReference>
<dbReference type="Gene3D" id="3.30.920.10">
    <property type="entry name" value="Frataxin/CyaY"/>
    <property type="match status" value="1"/>
</dbReference>
<dbReference type="NCBIfam" id="TIGR03422">
    <property type="entry name" value="mito_frataxin"/>
    <property type="match status" value="1"/>
</dbReference>
<dbReference type="GO" id="GO:0008198">
    <property type="term" value="F:ferrous iron binding"/>
    <property type="evidence" value="ECO:0007669"/>
    <property type="project" value="TreeGrafter"/>
</dbReference>
<accession>A0A8H5ETK0</accession>
<dbReference type="InterPro" id="IPR036524">
    <property type="entry name" value="Frataxin/CyaY_sf"/>
</dbReference>
<organism evidence="13 14">
    <name type="scientific">Psilocybe cf. subviscida</name>
    <dbReference type="NCBI Taxonomy" id="2480587"/>
    <lineage>
        <taxon>Eukaryota</taxon>
        <taxon>Fungi</taxon>
        <taxon>Dikarya</taxon>
        <taxon>Basidiomycota</taxon>
        <taxon>Agaricomycotina</taxon>
        <taxon>Agaricomycetes</taxon>
        <taxon>Agaricomycetidae</taxon>
        <taxon>Agaricales</taxon>
        <taxon>Agaricineae</taxon>
        <taxon>Strophariaceae</taxon>
        <taxon>Psilocybe</taxon>
    </lineage>
</organism>
<dbReference type="GO" id="GO:0005739">
    <property type="term" value="C:mitochondrion"/>
    <property type="evidence" value="ECO:0007669"/>
    <property type="project" value="UniProtKB-SubCell"/>
</dbReference>
<gene>
    <name evidence="13" type="ORF">D9619_003328</name>
</gene>
<evidence type="ECO:0000313" key="14">
    <source>
        <dbReference type="Proteomes" id="UP000567179"/>
    </source>
</evidence>
<dbReference type="EMBL" id="JAACJJ010000056">
    <property type="protein sequence ID" value="KAF5311832.1"/>
    <property type="molecule type" value="Genomic_DNA"/>
</dbReference>
<dbReference type="InterPro" id="IPR002908">
    <property type="entry name" value="Frataxin/CyaY"/>
</dbReference>
<evidence type="ECO:0000256" key="9">
    <source>
        <dbReference type="ARBA" id="ARBA00023004"/>
    </source>
</evidence>
<evidence type="ECO:0000256" key="6">
    <source>
        <dbReference type="ARBA" id="ARBA00022496"/>
    </source>
</evidence>
<keyword evidence="6" id="KW-0410">Iron transport</keyword>
<dbReference type="GO" id="GO:0034986">
    <property type="term" value="F:iron chaperone activity"/>
    <property type="evidence" value="ECO:0007669"/>
    <property type="project" value="TreeGrafter"/>
</dbReference>
<dbReference type="NCBIfam" id="TIGR03421">
    <property type="entry name" value="FeS_CyaY"/>
    <property type="match status" value="1"/>
</dbReference>
<evidence type="ECO:0000256" key="8">
    <source>
        <dbReference type="ARBA" id="ARBA00023002"/>
    </source>
</evidence>
<dbReference type="GO" id="GO:0051537">
    <property type="term" value="F:2 iron, 2 sulfur cluster binding"/>
    <property type="evidence" value="ECO:0007669"/>
    <property type="project" value="TreeGrafter"/>
</dbReference>
<dbReference type="AlphaFoldDB" id="A0A8H5ETK0"/>
<dbReference type="InterPro" id="IPR020895">
    <property type="entry name" value="Frataxin_CS"/>
</dbReference>
<dbReference type="GO" id="GO:0004322">
    <property type="term" value="F:ferroxidase activity"/>
    <property type="evidence" value="ECO:0007669"/>
    <property type="project" value="UniProtKB-EC"/>
</dbReference>
<evidence type="ECO:0000256" key="2">
    <source>
        <dbReference type="ARBA" id="ARBA00008183"/>
    </source>
</evidence>
<name>A0A8H5ETK0_9AGAR</name>
<dbReference type="InterPro" id="IPR017789">
    <property type="entry name" value="Frataxin"/>
</dbReference>
<comment type="catalytic activity">
    <reaction evidence="12">
        <text>4 Fe(2+) + O2 + 4 H(+) = 4 Fe(3+) + 2 H2O</text>
        <dbReference type="Rhea" id="RHEA:11148"/>
        <dbReference type="ChEBI" id="CHEBI:15377"/>
        <dbReference type="ChEBI" id="CHEBI:15378"/>
        <dbReference type="ChEBI" id="CHEBI:15379"/>
        <dbReference type="ChEBI" id="CHEBI:29033"/>
        <dbReference type="ChEBI" id="CHEBI:29034"/>
        <dbReference type="EC" id="1.16.3.1"/>
    </reaction>
</comment>
<evidence type="ECO:0000256" key="5">
    <source>
        <dbReference type="ARBA" id="ARBA00022448"/>
    </source>
</evidence>
<keyword evidence="5" id="KW-0813">Transport</keyword>
<dbReference type="PANTHER" id="PTHR16821:SF2">
    <property type="entry name" value="FRATAXIN, MITOCHONDRIAL"/>
    <property type="match status" value="1"/>
</dbReference>
<dbReference type="PANTHER" id="PTHR16821">
    <property type="entry name" value="FRATAXIN"/>
    <property type="match status" value="1"/>
</dbReference>
<dbReference type="GO" id="GO:0006879">
    <property type="term" value="P:intracellular iron ion homeostasis"/>
    <property type="evidence" value="ECO:0007669"/>
    <property type="project" value="UniProtKB-KW"/>
</dbReference>
<dbReference type="PRINTS" id="PR00904">
    <property type="entry name" value="FRATAXIN"/>
</dbReference>
<dbReference type="Pfam" id="PF01491">
    <property type="entry name" value="Frataxin_Cyay"/>
    <property type="match status" value="1"/>
</dbReference>
<protein>
    <recommendedName>
        <fullName evidence="3">ferroxidase</fullName>
        <ecNumber evidence="3">1.16.3.1</ecNumber>
    </recommendedName>
</protein>
<evidence type="ECO:0000256" key="7">
    <source>
        <dbReference type="ARBA" id="ARBA00022946"/>
    </source>
</evidence>
<dbReference type="Proteomes" id="UP000567179">
    <property type="component" value="Unassembled WGS sequence"/>
</dbReference>
<keyword evidence="7" id="KW-0809">Transit peptide</keyword>
<dbReference type="PROSITE" id="PS50810">
    <property type="entry name" value="FRATAXIN_2"/>
    <property type="match status" value="1"/>
</dbReference>
<keyword evidence="14" id="KW-1185">Reference proteome</keyword>
<dbReference type="OrthoDB" id="1897642at2759"/>
<dbReference type="GO" id="GO:0008199">
    <property type="term" value="F:ferric iron binding"/>
    <property type="evidence" value="ECO:0007669"/>
    <property type="project" value="InterPro"/>
</dbReference>
<reference evidence="13 14" key="1">
    <citation type="journal article" date="2020" name="ISME J.">
        <title>Uncovering the hidden diversity of litter-decomposition mechanisms in mushroom-forming fungi.</title>
        <authorList>
            <person name="Floudas D."/>
            <person name="Bentzer J."/>
            <person name="Ahren D."/>
            <person name="Johansson T."/>
            <person name="Persson P."/>
            <person name="Tunlid A."/>
        </authorList>
    </citation>
    <scope>NUCLEOTIDE SEQUENCE [LARGE SCALE GENOMIC DNA]</scope>
    <source>
        <strain evidence="13 14">CBS 101986</strain>
    </source>
</reference>
<keyword evidence="4" id="KW-0409">Iron storage</keyword>
<evidence type="ECO:0000256" key="4">
    <source>
        <dbReference type="ARBA" id="ARBA00022434"/>
    </source>
</evidence>
<dbReference type="PROSITE" id="PS01344">
    <property type="entry name" value="FRATAXIN_1"/>
    <property type="match status" value="1"/>
</dbReference>
<dbReference type="SUPFAM" id="SSF55387">
    <property type="entry name" value="Frataxin/Nqo15-like"/>
    <property type="match status" value="1"/>
</dbReference>
<comment type="subcellular location">
    <subcellularLocation>
        <location evidence="1">Mitochondrion</location>
    </subcellularLocation>
</comment>
<keyword evidence="11" id="KW-0496">Mitochondrion</keyword>
<evidence type="ECO:0000256" key="12">
    <source>
        <dbReference type="ARBA" id="ARBA00047990"/>
    </source>
</evidence>
<evidence type="ECO:0000256" key="1">
    <source>
        <dbReference type="ARBA" id="ARBA00004173"/>
    </source>
</evidence>
<evidence type="ECO:0000256" key="10">
    <source>
        <dbReference type="ARBA" id="ARBA00023065"/>
    </source>
</evidence>
<dbReference type="SMART" id="SM01219">
    <property type="entry name" value="Frataxin_Cyay"/>
    <property type="match status" value="1"/>
</dbReference>
<comment type="caution">
    <text evidence="13">The sequence shown here is derived from an EMBL/GenBank/DDBJ whole genome shotgun (WGS) entry which is preliminary data.</text>
</comment>
<evidence type="ECO:0000256" key="3">
    <source>
        <dbReference type="ARBA" id="ARBA00013107"/>
    </source>
</evidence>
<sequence length="190" mass="21409">MIPALGPFSALQISMLVQTFRSLARCSVASLRTATKSHPQAIWTAQSHTASTSRHVARHLRFRPYSTPPPQTNESHLSMEEYHDIADKTMTDLLDTLEDTLDSGSEDPSYEVDYHSGVLTLKLGSNGTYVINKQPPNKQIWLSSPKSGPKRYDYQEETGQWVYSRDGHSMDNLLSEELSNIFSQPIQIRV</sequence>
<proteinExistence type="inferred from homology"/>
<evidence type="ECO:0000313" key="13">
    <source>
        <dbReference type="EMBL" id="KAF5311832.1"/>
    </source>
</evidence>
<dbReference type="CDD" id="cd00503">
    <property type="entry name" value="Frataxin"/>
    <property type="match status" value="1"/>
</dbReference>
<keyword evidence="9" id="KW-0408">Iron</keyword>
<keyword evidence="10" id="KW-0406">Ion transport</keyword>